<keyword evidence="1 5" id="KW-0489">Methyltransferase</keyword>
<accession>A0AAX2SHW1</accession>
<dbReference type="InterPro" id="IPR040758">
    <property type="entry name" value="PrmC_N"/>
</dbReference>
<keyword evidence="10" id="KW-1185">Reference proteome</keyword>
<dbReference type="HAMAP" id="MF_02126">
    <property type="entry name" value="RF_methyltr_PrmC"/>
    <property type="match status" value="1"/>
</dbReference>
<sequence length="296" mass="31849">MSSTLAQAIAWGRAELAAAGVASPDADAALLAAHALGLSRGETEARAILGAPEPTGYRDFVRRRAAREPLQHITGTAPFRDLELAVGPGVFVPRPETELLVQLALDDARLWREAGETRPAVIDLGTGTGAIALAVASEDPACRVTAVEREPGALEWARRNLSGSRVRLLECDYRDVTPDTAGRFCVVVSNPPYVPDGEIPRDPEVRDYDPPTALYGGDRAGMRHPIAVMETALRVLRPGGSLIMEHAESQVEPVALALTERGFQDVRVHHDLTDRPRATTARVPDAHPDDELRSCS</sequence>
<gene>
    <name evidence="5 9" type="primary">prmC</name>
    <name evidence="9" type="ORF">E4P33_01885</name>
</gene>
<feature type="binding site" evidence="5">
    <location>
        <position position="148"/>
    </location>
    <ligand>
        <name>S-adenosyl-L-methionine</name>
        <dbReference type="ChEBI" id="CHEBI:59789"/>
    </ligand>
</feature>
<dbReference type="InterPro" id="IPR004556">
    <property type="entry name" value="HemK-like"/>
</dbReference>
<dbReference type="EMBL" id="SPNK01000001">
    <property type="protein sequence ID" value="TFI03283.1"/>
    <property type="molecule type" value="Genomic_DNA"/>
</dbReference>
<dbReference type="EC" id="2.1.1.297" evidence="5"/>
<dbReference type="Pfam" id="PF17827">
    <property type="entry name" value="PrmC_N"/>
    <property type="match status" value="1"/>
</dbReference>
<organism evidence="9 10">
    <name type="scientific">Kocuria rhizophila</name>
    <dbReference type="NCBI Taxonomy" id="72000"/>
    <lineage>
        <taxon>Bacteria</taxon>
        <taxon>Bacillati</taxon>
        <taxon>Actinomycetota</taxon>
        <taxon>Actinomycetes</taxon>
        <taxon>Micrococcales</taxon>
        <taxon>Micrococcaceae</taxon>
        <taxon>Kocuria</taxon>
    </lineage>
</organism>
<reference evidence="9 10" key="1">
    <citation type="submission" date="2019-03" db="EMBL/GenBank/DDBJ databases">
        <title>Genome Sequencing and Assembly of Various Microbes Isolated from Alder Root Nodule.</title>
        <authorList>
            <person name="Swanson E."/>
            <person name="Sevigny J.L."/>
            <person name="Pesce C."/>
            <person name="Davis I."/>
            <person name="Kleiner V."/>
            <person name="Tisa L."/>
        </authorList>
    </citation>
    <scope>NUCLEOTIDE SEQUENCE [LARGE SCALE GENOMIC DNA]</scope>
    <source>
        <strain evidence="9 10">4R-31</strain>
    </source>
</reference>
<dbReference type="PANTHER" id="PTHR18895">
    <property type="entry name" value="HEMK METHYLTRANSFERASE"/>
    <property type="match status" value="1"/>
</dbReference>
<evidence type="ECO:0000256" key="3">
    <source>
        <dbReference type="ARBA" id="ARBA00022691"/>
    </source>
</evidence>
<dbReference type="InterPro" id="IPR029063">
    <property type="entry name" value="SAM-dependent_MTases_sf"/>
</dbReference>
<dbReference type="AlphaFoldDB" id="A0AAX2SHW1"/>
<dbReference type="GO" id="GO:0102559">
    <property type="term" value="F:peptide chain release factor N(5)-glutamine methyltransferase activity"/>
    <property type="evidence" value="ECO:0007669"/>
    <property type="project" value="UniProtKB-EC"/>
</dbReference>
<feature type="domain" description="Release factor glutamine methyltransferase N-terminal" evidence="8">
    <location>
        <begin position="7"/>
        <end position="75"/>
    </location>
</feature>
<dbReference type="Pfam" id="PF05175">
    <property type="entry name" value="MTS"/>
    <property type="match status" value="1"/>
</dbReference>
<proteinExistence type="inferred from homology"/>
<keyword evidence="2 5" id="KW-0808">Transferase</keyword>
<dbReference type="InterPro" id="IPR002052">
    <property type="entry name" value="DNA_methylase_N6_adenine_CS"/>
</dbReference>
<evidence type="ECO:0000313" key="10">
    <source>
        <dbReference type="Proteomes" id="UP000298017"/>
    </source>
</evidence>
<dbReference type="NCBIfam" id="TIGR00536">
    <property type="entry name" value="hemK_fam"/>
    <property type="match status" value="1"/>
</dbReference>
<dbReference type="InterPro" id="IPR007848">
    <property type="entry name" value="Small_mtfrase_dom"/>
</dbReference>
<dbReference type="CDD" id="cd02440">
    <property type="entry name" value="AdoMet_MTases"/>
    <property type="match status" value="1"/>
</dbReference>
<dbReference type="SUPFAM" id="SSF53335">
    <property type="entry name" value="S-adenosyl-L-methionine-dependent methyltransferases"/>
    <property type="match status" value="1"/>
</dbReference>
<evidence type="ECO:0000256" key="5">
    <source>
        <dbReference type="HAMAP-Rule" id="MF_02126"/>
    </source>
</evidence>
<comment type="caution">
    <text evidence="5">Lacks conserved residue(s) required for the propagation of feature annotation.</text>
</comment>
<evidence type="ECO:0000256" key="1">
    <source>
        <dbReference type="ARBA" id="ARBA00022603"/>
    </source>
</evidence>
<feature type="region of interest" description="Disordered" evidence="6">
    <location>
        <begin position="269"/>
        <end position="296"/>
    </location>
</feature>
<evidence type="ECO:0000256" key="4">
    <source>
        <dbReference type="ARBA" id="ARBA00048391"/>
    </source>
</evidence>
<feature type="binding site" evidence="5">
    <location>
        <begin position="190"/>
        <end position="193"/>
    </location>
    <ligand>
        <name>substrate</name>
    </ligand>
</feature>
<feature type="binding site" evidence="5">
    <location>
        <position position="190"/>
    </location>
    <ligand>
        <name>S-adenosyl-L-methionine</name>
        <dbReference type="ChEBI" id="CHEBI:59789"/>
    </ligand>
</feature>
<feature type="binding site" evidence="5">
    <location>
        <begin position="125"/>
        <end position="129"/>
    </location>
    <ligand>
        <name>S-adenosyl-L-methionine</name>
        <dbReference type="ChEBI" id="CHEBI:59789"/>
    </ligand>
</feature>
<comment type="caution">
    <text evidence="9">The sequence shown here is derived from an EMBL/GenBank/DDBJ whole genome shotgun (WGS) entry which is preliminary data.</text>
</comment>
<dbReference type="InterPro" id="IPR019874">
    <property type="entry name" value="RF_methyltr_PrmC"/>
</dbReference>
<evidence type="ECO:0000259" key="8">
    <source>
        <dbReference type="Pfam" id="PF17827"/>
    </source>
</evidence>
<dbReference type="Gene3D" id="1.10.8.10">
    <property type="entry name" value="DNA helicase RuvA subunit, C-terminal domain"/>
    <property type="match status" value="1"/>
</dbReference>
<evidence type="ECO:0000256" key="2">
    <source>
        <dbReference type="ARBA" id="ARBA00022679"/>
    </source>
</evidence>
<evidence type="ECO:0000256" key="6">
    <source>
        <dbReference type="SAM" id="MobiDB-lite"/>
    </source>
</evidence>
<dbReference type="PROSITE" id="PS00092">
    <property type="entry name" value="N6_MTASE"/>
    <property type="match status" value="1"/>
</dbReference>
<comment type="similarity">
    <text evidence="5">Belongs to the protein N5-glutamine methyltransferase family. PrmC subfamily.</text>
</comment>
<dbReference type="InterPro" id="IPR050320">
    <property type="entry name" value="N5-glutamine_MTase"/>
</dbReference>
<dbReference type="Gene3D" id="3.40.50.150">
    <property type="entry name" value="Vaccinia Virus protein VP39"/>
    <property type="match status" value="1"/>
</dbReference>
<dbReference type="PANTHER" id="PTHR18895:SF74">
    <property type="entry name" value="MTRF1L RELEASE FACTOR GLUTAMINE METHYLTRANSFERASE"/>
    <property type="match status" value="1"/>
</dbReference>
<dbReference type="RefSeq" id="WP_135009935.1">
    <property type="nucleotide sequence ID" value="NZ_CP157319.1"/>
</dbReference>
<dbReference type="Proteomes" id="UP000298017">
    <property type="component" value="Unassembled WGS sequence"/>
</dbReference>
<comment type="function">
    <text evidence="5">Methylates the class 1 translation termination release factors RF1/PrfA and RF2/PrfB on the glutamine residue of the universally conserved GGQ motif.</text>
</comment>
<evidence type="ECO:0000313" key="9">
    <source>
        <dbReference type="EMBL" id="TFI03283.1"/>
    </source>
</evidence>
<dbReference type="GO" id="GO:0003676">
    <property type="term" value="F:nucleic acid binding"/>
    <property type="evidence" value="ECO:0007669"/>
    <property type="project" value="InterPro"/>
</dbReference>
<name>A0AAX2SHW1_KOCRH</name>
<dbReference type="NCBIfam" id="TIGR03534">
    <property type="entry name" value="RF_mod_PrmC"/>
    <property type="match status" value="1"/>
</dbReference>
<feature type="domain" description="Methyltransferase small" evidence="7">
    <location>
        <begin position="118"/>
        <end position="195"/>
    </location>
</feature>
<comment type="catalytic activity">
    <reaction evidence="4 5">
        <text>L-glutaminyl-[peptide chain release factor] + S-adenosyl-L-methionine = N(5)-methyl-L-glutaminyl-[peptide chain release factor] + S-adenosyl-L-homocysteine + H(+)</text>
        <dbReference type="Rhea" id="RHEA:42896"/>
        <dbReference type="Rhea" id="RHEA-COMP:10271"/>
        <dbReference type="Rhea" id="RHEA-COMP:10272"/>
        <dbReference type="ChEBI" id="CHEBI:15378"/>
        <dbReference type="ChEBI" id="CHEBI:30011"/>
        <dbReference type="ChEBI" id="CHEBI:57856"/>
        <dbReference type="ChEBI" id="CHEBI:59789"/>
        <dbReference type="ChEBI" id="CHEBI:61891"/>
        <dbReference type="EC" id="2.1.1.297"/>
    </reaction>
</comment>
<protein>
    <recommendedName>
        <fullName evidence="5">Release factor glutamine methyltransferase</fullName>
        <shortName evidence="5">RF MTase</shortName>
        <ecNumber evidence="5">2.1.1.297</ecNumber>
    </recommendedName>
    <alternativeName>
        <fullName evidence="5">N5-glutamine methyltransferase PrmC</fullName>
    </alternativeName>
    <alternativeName>
        <fullName evidence="5">Protein-(glutamine-N5) MTase PrmC</fullName>
    </alternativeName>
    <alternativeName>
        <fullName evidence="5">Protein-glutamine N-methyltransferase PrmC</fullName>
    </alternativeName>
</protein>
<dbReference type="GO" id="GO:0032259">
    <property type="term" value="P:methylation"/>
    <property type="evidence" value="ECO:0007669"/>
    <property type="project" value="UniProtKB-KW"/>
</dbReference>
<keyword evidence="3 5" id="KW-0949">S-adenosyl-L-methionine</keyword>
<feature type="compositionally biased region" description="Basic and acidic residues" evidence="6">
    <location>
        <begin position="284"/>
        <end position="296"/>
    </location>
</feature>
<evidence type="ECO:0000259" key="7">
    <source>
        <dbReference type="Pfam" id="PF05175"/>
    </source>
</evidence>